<sequence length="363" mass="40860">MTTTSDAPSTLYPKITSHISEVVDSLLALNRDPESPESEVSIAPIPIIGTVKLHGTHGDILIYHDNTIVFQSRNTVGLSALKDNQGFAAAMSDKTTTLLRLRDSCVSRWRELHPNSLLCETYPVILAGEWIGTKIQKDVAVSQLSRRFVIVSLSINAEWQKDQDYADNEAPEHDVYNICQAGVFHATLYPHDVERTAADVEQLAEQVAAKCPFARLFGVDSAGEGIVWKLCSESETYHASPALWFKTKGGKFKQSSYQAPRRRIEKNIGDREDKEARRKEAEKAAQSWCGTLRLEQGWDVLREKGIKRDAQGLGAFLTWVQQDILIEEKTIIQHVEMDEVMLKKEIAKIARPWYKARVRDGIE</sequence>
<evidence type="ECO:0000259" key="1">
    <source>
        <dbReference type="Pfam" id="PF09414"/>
    </source>
</evidence>
<dbReference type="InterPro" id="IPR021122">
    <property type="entry name" value="RNA_ligase_dom_REL/Rnl2"/>
</dbReference>
<gene>
    <name evidence="2" type="ORF">yc1106_05356</name>
</gene>
<evidence type="ECO:0000313" key="2">
    <source>
        <dbReference type="EMBL" id="USP78082.1"/>
    </source>
</evidence>
<dbReference type="OrthoDB" id="10005335at2759"/>
<dbReference type="EMBL" id="CP089277">
    <property type="protein sequence ID" value="USP78082.1"/>
    <property type="molecule type" value="Genomic_DNA"/>
</dbReference>
<dbReference type="SUPFAM" id="SSF56091">
    <property type="entry name" value="DNA ligase/mRNA capping enzyme, catalytic domain"/>
    <property type="match status" value="1"/>
</dbReference>
<feature type="domain" description="RNA ligase" evidence="1">
    <location>
        <begin position="46"/>
        <end position="246"/>
    </location>
</feature>
<dbReference type="AlphaFoldDB" id="A0A9Q9DSU2"/>
<accession>A0A9Q9DSU2</accession>
<organism evidence="2 3">
    <name type="scientific">Curvularia clavata</name>
    <dbReference type="NCBI Taxonomy" id="95742"/>
    <lineage>
        <taxon>Eukaryota</taxon>
        <taxon>Fungi</taxon>
        <taxon>Dikarya</taxon>
        <taxon>Ascomycota</taxon>
        <taxon>Pezizomycotina</taxon>
        <taxon>Dothideomycetes</taxon>
        <taxon>Pleosporomycetidae</taxon>
        <taxon>Pleosporales</taxon>
        <taxon>Pleosporineae</taxon>
        <taxon>Pleosporaceae</taxon>
        <taxon>Curvularia</taxon>
    </lineage>
</organism>
<name>A0A9Q9DSU2_CURCL</name>
<reference evidence="2" key="1">
    <citation type="submission" date="2021-12" db="EMBL/GenBank/DDBJ databases">
        <title>Curvularia clavata genome.</title>
        <authorList>
            <person name="Cao Y."/>
        </authorList>
    </citation>
    <scope>NUCLEOTIDE SEQUENCE</scope>
    <source>
        <strain evidence="2">Yc1106</strain>
    </source>
</reference>
<proteinExistence type="predicted"/>
<dbReference type="Proteomes" id="UP001056012">
    <property type="component" value="Chromosome 4"/>
</dbReference>
<protein>
    <recommendedName>
        <fullName evidence="1">RNA ligase domain-containing protein</fullName>
    </recommendedName>
</protein>
<evidence type="ECO:0000313" key="3">
    <source>
        <dbReference type="Proteomes" id="UP001056012"/>
    </source>
</evidence>
<dbReference type="Pfam" id="PF09414">
    <property type="entry name" value="RNA_ligase"/>
    <property type="match status" value="1"/>
</dbReference>
<keyword evidence="3" id="KW-1185">Reference proteome</keyword>
<dbReference type="VEuPathDB" id="FungiDB:yc1106_05356"/>